<keyword evidence="6" id="KW-0238">DNA-binding</keyword>
<dbReference type="Pfam" id="PF08423">
    <property type="entry name" value="Rad51"/>
    <property type="match status" value="1"/>
</dbReference>
<dbReference type="InterPro" id="IPR027417">
    <property type="entry name" value="P-loop_NTPase"/>
</dbReference>
<dbReference type="InterPro" id="IPR016467">
    <property type="entry name" value="DNA_recomb/repair_RecA-like"/>
</dbReference>
<dbReference type="Pfam" id="PF26169">
    <property type="entry name" value="HHH_XRCC3_RpoA"/>
    <property type="match status" value="1"/>
</dbReference>
<evidence type="ECO:0000313" key="11">
    <source>
        <dbReference type="EMBL" id="KAK7074354.1"/>
    </source>
</evidence>
<evidence type="ECO:0000256" key="7">
    <source>
        <dbReference type="ARBA" id="ARBA00023172"/>
    </source>
</evidence>
<keyword evidence="8" id="KW-0234">DNA repair</keyword>
<dbReference type="GO" id="GO:0000400">
    <property type="term" value="F:four-way junction DNA binding"/>
    <property type="evidence" value="ECO:0007669"/>
    <property type="project" value="TreeGrafter"/>
</dbReference>
<dbReference type="GO" id="GO:0033063">
    <property type="term" value="C:Rad51B-Rad51C-Rad51D-XRCC2 complex"/>
    <property type="evidence" value="ECO:0007669"/>
    <property type="project" value="InterPro"/>
</dbReference>
<dbReference type="InterPro" id="IPR020588">
    <property type="entry name" value="RecA_ATP-bd"/>
</dbReference>
<protein>
    <submittedName>
        <fullName evidence="11">DNA repair protein RAD51</fullName>
    </submittedName>
</protein>
<dbReference type="Proteomes" id="UP001381693">
    <property type="component" value="Unassembled WGS sequence"/>
</dbReference>
<dbReference type="SUPFAM" id="SSF52540">
    <property type="entry name" value="P-loop containing nucleoside triphosphate hydrolases"/>
    <property type="match status" value="1"/>
</dbReference>
<dbReference type="GO" id="GO:0005524">
    <property type="term" value="F:ATP binding"/>
    <property type="evidence" value="ECO:0007669"/>
    <property type="project" value="UniProtKB-KW"/>
</dbReference>
<dbReference type="AlphaFoldDB" id="A0AAN8X7G7"/>
<dbReference type="EMBL" id="JAXCGZ010011649">
    <property type="protein sequence ID" value="KAK7074354.1"/>
    <property type="molecule type" value="Genomic_DNA"/>
</dbReference>
<evidence type="ECO:0000313" key="12">
    <source>
        <dbReference type="Proteomes" id="UP001381693"/>
    </source>
</evidence>
<sequence length="370" mass="40660">MALFKRLSTLSVSQELKDAAKRTNLKTVKDVLSLAPLQVMEMLHLSSEECNTFMNLLYSLCIPPQLSAFGMLEEEERGCVKLGSHQLDAMLHGGLPACSITEFAGPAGVGKTQWCLHSAVRAVVQEACGGRNASVIYIDTEMAFRPERVVEILSSSYPDCKSDISIFLSKIFLYQPATIKSLTDILESLEVLAVEKDIGLIIVDSIASLARKEIAPGLSKSNFMRTNQLATWVAKLKSIAQLLGICVVVTNQVTTKFRKSEVQVTEDLHGEECEETEAMSGTQTGKTLQHVMPALGNTWAHFVNTRIILQYLPANQRQMIIAKSPVAPFSSFSYSIGEWGIKIHEHESAYTYSGCDPSLLRIGIQQGITT</sequence>
<keyword evidence="3" id="KW-0547">Nucleotide-binding</keyword>
<evidence type="ECO:0000256" key="5">
    <source>
        <dbReference type="ARBA" id="ARBA00022840"/>
    </source>
</evidence>
<dbReference type="GO" id="GO:0000724">
    <property type="term" value="P:double-strand break repair via homologous recombination"/>
    <property type="evidence" value="ECO:0007669"/>
    <property type="project" value="InterPro"/>
</dbReference>
<accession>A0AAN8X7G7</accession>
<evidence type="ECO:0000259" key="10">
    <source>
        <dbReference type="PROSITE" id="PS50162"/>
    </source>
</evidence>
<evidence type="ECO:0000256" key="1">
    <source>
        <dbReference type="ARBA" id="ARBA00004123"/>
    </source>
</evidence>
<proteinExistence type="inferred from homology"/>
<dbReference type="GO" id="GO:0005657">
    <property type="term" value="C:replication fork"/>
    <property type="evidence" value="ECO:0007669"/>
    <property type="project" value="TreeGrafter"/>
</dbReference>
<comment type="caution">
    <text evidence="11">The sequence shown here is derived from an EMBL/GenBank/DDBJ whole genome shotgun (WGS) entry which is preliminary data.</text>
</comment>
<organism evidence="11 12">
    <name type="scientific">Halocaridina rubra</name>
    <name type="common">Hawaiian red shrimp</name>
    <dbReference type="NCBI Taxonomy" id="373956"/>
    <lineage>
        <taxon>Eukaryota</taxon>
        <taxon>Metazoa</taxon>
        <taxon>Ecdysozoa</taxon>
        <taxon>Arthropoda</taxon>
        <taxon>Crustacea</taxon>
        <taxon>Multicrustacea</taxon>
        <taxon>Malacostraca</taxon>
        <taxon>Eumalacostraca</taxon>
        <taxon>Eucarida</taxon>
        <taxon>Decapoda</taxon>
        <taxon>Pleocyemata</taxon>
        <taxon>Caridea</taxon>
        <taxon>Atyoidea</taxon>
        <taxon>Atyidae</taxon>
        <taxon>Halocaridina</taxon>
    </lineage>
</organism>
<reference evidence="11 12" key="1">
    <citation type="submission" date="2023-11" db="EMBL/GenBank/DDBJ databases">
        <title>Halocaridina rubra genome assembly.</title>
        <authorList>
            <person name="Smith C."/>
        </authorList>
    </citation>
    <scope>NUCLEOTIDE SEQUENCE [LARGE SCALE GENOMIC DNA]</scope>
    <source>
        <strain evidence="11">EP-1</strain>
        <tissue evidence="11">Whole</tissue>
    </source>
</reference>
<keyword evidence="9" id="KW-0539">Nucleus</keyword>
<dbReference type="GO" id="GO:0003697">
    <property type="term" value="F:single-stranded DNA binding"/>
    <property type="evidence" value="ECO:0007669"/>
    <property type="project" value="TreeGrafter"/>
</dbReference>
<dbReference type="GO" id="GO:0003690">
    <property type="term" value="F:double-stranded DNA binding"/>
    <property type="evidence" value="ECO:0007669"/>
    <property type="project" value="TreeGrafter"/>
</dbReference>
<keyword evidence="12" id="KW-1185">Reference proteome</keyword>
<dbReference type="PIRSF" id="PIRSF005856">
    <property type="entry name" value="Rad51"/>
    <property type="match status" value="1"/>
</dbReference>
<dbReference type="PROSITE" id="PS50162">
    <property type="entry name" value="RECA_2"/>
    <property type="match status" value="1"/>
</dbReference>
<evidence type="ECO:0000256" key="6">
    <source>
        <dbReference type="ARBA" id="ARBA00023125"/>
    </source>
</evidence>
<dbReference type="GO" id="GO:0140664">
    <property type="term" value="F:ATP-dependent DNA damage sensor activity"/>
    <property type="evidence" value="ECO:0007669"/>
    <property type="project" value="InterPro"/>
</dbReference>
<feature type="domain" description="RecA family profile 1" evidence="10">
    <location>
        <begin position="76"/>
        <end position="253"/>
    </location>
</feature>
<dbReference type="InterPro" id="IPR058766">
    <property type="entry name" value="HHH_XRCC3_RAD51B"/>
</dbReference>
<evidence type="ECO:0000256" key="4">
    <source>
        <dbReference type="ARBA" id="ARBA00022763"/>
    </source>
</evidence>
<dbReference type="PANTHER" id="PTHR46456:SF1">
    <property type="entry name" value="DNA REPAIR PROTEIN RAD51 HOMOLOG 2"/>
    <property type="match status" value="1"/>
</dbReference>
<keyword evidence="7" id="KW-0233">DNA recombination</keyword>
<dbReference type="PANTHER" id="PTHR46456">
    <property type="entry name" value="DNA REPAIR PROTEIN RAD51 HOMOLOG 2"/>
    <property type="match status" value="1"/>
</dbReference>
<keyword evidence="5" id="KW-0067">ATP-binding</keyword>
<name>A0AAN8X7G7_HALRR</name>
<comment type="similarity">
    <text evidence="2">Belongs to the RecA family. RAD51 subfamily.</text>
</comment>
<dbReference type="InterPro" id="IPR030548">
    <property type="entry name" value="RAD51B"/>
</dbReference>
<dbReference type="InterPro" id="IPR013632">
    <property type="entry name" value="Rad51_C"/>
</dbReference>
<evidence type="ECO:0000256" key="3">
    <source>
        <dbReference type="ARBA" id="ARBA00022741"/>
    </source>
</evidence>
<evidence type="ECO:0000256" key="8">
    <source>
        <dbReference type="ARBA" id="ARBA00023204"/>
    </source>
</evidence>
<keyword evidence="4" id="KW-0227">DNA damage</keyword>
<evidence type="ECO:0000256" key="2">
    <source>
        <dbReference type="ARBA" id="ARBA00007095"/>
    </source>
</evidence>
<gene>
    <name evidence="11" type="primary">RAD51B</name>
    <name evidence="11" type="ORF">SK128_002042</name>
</gene>
<evidence type="ECO:0000256" key="9">
    <source>
        <dbReference type="ARBA" id="ARBA00023242"/>
    </source>
</evidence>
<dbReference type="Gene3D" id="3.40.50.300">
    <property type="entry name" value="P-loop containing nucleotide triphosphate hydrolases"/>
    <property type="match status" value="1"/>
</dbReference>
<comment type="subcellular location">
    <subcellularLocation>
        <location evidence="1">Nucleus</location>
    </subcellularLocation>
</comment>